<keyword evidence="2" id="KW-0408">Iron</keyword>
<dbReference type="InterPro" id="IPR023404">
    <property type="entry name" value="rSAM_horseshoe"/>
</dbReference>
<dbReference type="NCBIfam" id="TIGR00539">
    <property type="entry name" value="hemN_rel"/>
    <property type="match status" value="1"/>
</dbReference>
<evidence type="ECO:0000313" key="3">
    <source>
        <dbReference type="EMBL" id="KUK23248.1"/>
    </source>
</evidence>
<dbReference type="SFLD" id="SFLDG01065">
    <property type="entry name" value="anaerobic_coproporphyrinogen-I"/>
    <property type="match status" value="1"/>
</dbReference>
<accession>A0A101EQW5</accession>
<evidence type="ECO:0000256" key="1">
    <source>
        <dbReference type="ARBA" id="ARBA00006100"/>
    </source>
</evidence>
<dbReference type="PANTHER" id="PTHR13932">
    <property type="entry name" value="COPROPORPHYRINIGEN III OXIDASE"/>
    <property type="match status" value="1"/>
</dbReference>
<comment type="subcellular location">
    <subcellularLocation>
        <location evidence="2">Cytoplasm</location>
    </subcellularLocation>
</comment>
<dbReference type="InterPro" id="IPR058240">
    <property type="entry name" value="rSAM_sf"/>
</dbReference>
<dbReference type="PATRIC" id="fig|93930.3.peg.1491"/>
<dbReference type="Gene3D" id="3.80.30.20">
    <property type="entry name" value="tm_1862 like domain"/>
    <property type="match status" value="1"/>
</dbReference>
<comment type="caution">
    <text evidence="3">The sequence shown here is derived from an EMBL/GenBank/DDBJ whole genome shotgun (WGS) entry which is preliminary data.</text>
</comment>
<comment type="similarity">
    <text evidence="1">Belongs to the anaerobic coproporphyrinogen-III oxidase family. HemW subfamily.</text>
</comment>
<dbReference type="InterPro" id="IPR004559">
    <property type="entry name" value="HemW-like"/>
</dbReference>
<keyword evidence="2" id="KW-0004">4Fe-4S</keyword>
<keyword evidence="2" id="KW-0349">Heme</keyword>
<organism evidence="3 4">
    <name type="scientific">Thermotoga petrophila</name>
    <dbReference type="NCBI Taxonomy" id="93929"/>
    <lineage>
        <taxon>Bacteria</taxon>
        <taxon>Thermotogati</taxon>
        <taxon>Thermotogota</taxon>
        <taxon>Thermotogae</taxon>
        <taxon>Thermotogales</taxon>
        <taxon>Thermotogaceae</taxon>
        <taxon>Thermotoga</taxon>
    </lineage>
</organism>
<keyword evidence="2" id="KW-0411">Iron-sulfur</keyword>
<dbReference type="PROSITE" id="PS51918">
    <property type="entry name" value="RADICAL_SAM"/>
    <property type="match status" value="1"/>
</dbReference>
<dbReference type="GO" id="GO:0004109">
    <property type="term" value="F:coproporphyrinogen oxidase activity"/>
    <property type="evidence" value="ECO:0007669"/>
    <property type="project" value="InterPro"/>
</dbReference>
<name>A0A101EQW5_9THEM</name>
<dbReference type="InterPro" id="IPR007197">
    <property type="entry name" value="rSAM"/>
</dbReference>
<reference evidence="3 4" key="1">
    <citation type="journal article" date="2015" name="MBio">
        <title>Genome-Resolved Metagenomic Analysis Reveals Roles for Candidate Phyla and Other Microbial Community Members in Biogeochemical Transformations in Oil Reservoirs.</title>
        <authorList>
            <person name="Hu P."/>
            <person name="Tom L."/>
            <person name="Singh A."/>
            <person name="Thomas B.C."/>
            <person name="Baker B.J."/>
            <person name="Piceno Y.M."/>
            <person name="Andersen G.L."/>
            <person name="Banfield J.F."/>
        </authorList>
    </citation>
    <scope>NUCLEOTIDE SEQUENCE [LARGE SCALE GENOMIC DNA]</scope>
    <source>
        <strain evidence="3">46_26</strain>
    </source>
</reference>
<dbReference type="AlphaFoldDB" id="A0A101EQW5"/>
<keyword evidence="2" id="KW-0479">Metal-binding</keyword>
<dbReference type="GO" id="GO:0051539">
    <property type="term" value="F:4 iron, 4 sulfur cluster binding"/>
    <property type="evidence" value="ECO:0007669"/>
    <property type="project" value="UniProtKB-UniRule"/>
</dbReference>
<comment type="function">
    <text evidence="2">Probably acts as a heme chaperone, transferring heme to an unknown acceptor. Binds one molecule of heme per monomer, possibly covalently. Binds 1 [4Fe-4S] cluster. The cluster is coordinated with 3 cysteines and an exchangeable S-adenosyl-L-methionine.</text>
</comment>
<dbReference type="GO" id="GO:0046872">
    <property type="term" value="F:metal ion binding"/>
    <property type="evidence" value="ECO:0007669"/>
    <property type="project" value="UniProtKB-UniRule"/>
</dbReference>
<evidence type="ECO:0000256" key="2">
    <source>
        <dbReference type="RuleBase" id="RU364116"/>
    </source>
</evidence>
<keyword evidence="2" id="KW-0143">Chaperone</keyword>
<dbReference type="InterPro" id="IPR006638">
    <property type="entry name" value="Elp3/MiaA/NifB-like_rSAM"/>
</dbReference>
<sequence>MKLAVYVHVPFCKSKCVYCDFYSVVSEKFDEYFSCLLKEIDLYEEVLRESEIKTAYFGGGTPSVVSPSFLGMVLEKLERVSRSFTPIEITIEVNPESVEPEKLKIYKQIGINRISLGVQACDDTVLKNTGRLYNEETLKKKAKIILERFENVNFDFILGLPSETDITLEKNFRFLEEFPPQHVSLYLLEIDEKTKLFDLTTKGLVELPEEGDLERRHDLFVEFLKERGFVRYEISNFAKPEKESLHNIFYWRNENYLGLGVSAGGHIGRLRYVNVSDLKEYEEKITRGELPYEYVHENTEEEEALETVFMGLRIKEGVELNRVRILLPLLEKLQKKYPCYVEVKNGKIFLSEDGMNLSKKILSDLIEWYREGGR</sequence>
<proteinExistence type="inferred from homology"/>
<dbReference type="GO" id="GO:0006779">
    <property type="term" value="P:porphyrin-containing compound biosynthetic process"/>
    <property type="evidence" value="ECO:0007669"/>
    <property type="project" value="InterPro"/>
</dbReference>
<dbReference type="SFLD" id="SFLDS00029">
    <property type="entry name" value="Radical_SAM"/>
    <property type="match status" value="1"/>
</dbReference>
<dbReference type="EMBL" id="LGFG01000037">
    <property type="protein sequence ID" value="KUK23248.1"/>
    <property type="molecule type" value="Genomic_DNA"/>
</dbReference>
<dbReference type="CDD" id="cd01335">
    <property type="entry name" value="Radical_SAM"/>
    <property type="match status" value="1"/>
</dbReference>
<dbReference type="SFLD" id="SFLDF00562">
    <property type="entry name" value="HemN-like__clustered_with_heat"/>
    <property type="match status" value="1"/>
</dbReference>
<dbReference type="Pfam" id="PF04055">
    <property type="entry name" value="Radical_SAM"/>
    <property type="match status" value="1"/>
</dbReference>
<dbReference type="RefSeq" id="WP_165304299.1">
    <property type="nucleotide sequence ID" value="NZ_DAITJQ010000001.1"/>
</dbReference>
<dbReference type="Proteomes" id="UP000058636">
    <property type="component" value="Unassembled WGS sequence"/>
</dbReference>
<gene>
    <name evidence="3" type="ORF">XD57_0644</name>
</gene>
<dbReference type="SUPFAM" id="SSF102114">
    <property type="entry name" value="Radical SAM enzymes"/>
    <property type="match status" value="1"/>
</dbReference>
<dbReference type="GO" id="GO:0005737">
    <property type="term" value="C:cytoplasm"/>
    <property type="evidence" value="ECO:0007669"/>
    <property type="project" value="UniProtKB-SubCell"/>
</dbReference>
<keyword evidence="2" id="KW-0963">Cytoplasm</keyword>
<dbReference type="PANTHER" id="PTHR13932:SF5">
    <property type="entry name" value="RADICAL S-ADENOSYL METHIONINE DOMAIN-CONTAINING PROTEIN 1, MITOCHONDRIAL"/>
    <property type="match status" value="1"/>
</dbReference>
<dbReference type="InterPro" id="IPR034505">
    <property type="entry name" value="Coproporphyrinogen-III_oxidase"/>
</dbReference>
<keyword evidence="2" id="KW-0949">S-adenosyl-L-methionine</keyword>
<evidence type="ECO:0000313" key="4">
    <source>
        <dbReference type="Proteomes" id="UP000058636"/>
    </source>
</evidence>
<protein>
    <recommendedName>
        <fullName evidence="2">Heme chaperone HemW</fullName>
    </recommendedName>
</protein>
<dbReference type="SMART" id="SM00729">
    <property type="entry name" value="Elp3"/>
    <property type="match status" value="1"/>
</dbReference>